<dbReference type="InterPro" id="IPR023365">
    <property type="entry name" value="Sortase_dom-sf"/>
</dbReference>
<evidence type="ECO:0000313" key="5">
    <source>
        <dbReference type="EMBL" id="EOT69465.1"/>
    </source>
</evidence>
<keyword evidence="7" id="KW-1185">Reference proteome</keyword>
<feature type="transmembrane region" description="Helical" evidence="3">
    <location>
        <begin position="7"/>
        <end position="29"/>
    </location>
</feature>
<dbReference type="EMBL" id="ASWA01000002">
    <property type="protein sequence ID" value="EOT69465.1"/>
    <property type="molecule type" value="Genomic_DNA"/>
</dbReference>
<evidence type="ECO:0000313" key="6">
    <source>
        <dbReference type="Proteomes" id="UP000013783"/>
    </source>
</evidence>
<dbReference type="Proteomes" id="UP000013783">
    <property type="component" value="Unassembled WGS sequence"/>
</dbReference>
<dbReference type="GO" id="GO:0016787">
    <property type="term" value="F:hydrolase activity"/>
    <property type="evidence" value="ECO:0007669"/>
    <property type="project" value="UniProtKB-KW"/>
</dbReference>
<evidence type="ECO:0000313" key="4">
    <source>
        <dbReference type="EMBL" id="EOH80956.1"/>
    </source>
</evidence>
<dbReference type="RefSeq" id="WP_010739871.1">
    <property type="nucleotide sequence ID" value="NZ_KB946249.1"/>
</dbReference>
<dbReference type="PATRIC" id="fig|1158601.3.peg.970"/>
<dbReference type="Pfam" id="PF04203">
    <property type="entry name" value="Sortase"/>
    <property type="match status" value="1"/>
</dbReference>
<dbReference type="STRING" id="71451.RV07_GL002958"/>
<dbReference type="Gene3D" id="2.40.260.10">
    <property type="entry name" value="Sortase"/>
    <property type="match status" value="1"/>
</dbReference>
<sequence length="270" mass="30551">MKIYKILFPILVFIGIGLLSYPIVSNFFAGIQEEKVISEYEKNFDKYSNEDSEREISLARAYNDSISGEKIKDPFIQNSGMSIPDNYMSILNFDGVMATVEIPKIKVRLPIYHGTSEKVLQKGAGHLVQSSFPVGGKSSHAVISAHRGLPNAKFFTDIVKLKNKDKFFINVMNETLCYEIDQIKKVEPSETEDLLPIINEDYVTLVTCVPYGVNSHRLLVRGIRIPYSKEHSEKVKVNNDRPKTYLLLLLFGLVITLVIFIGKKIKSSKI</sequence>
<evidence type="ECO:0000256" key="3">
    <source>
        <dbReference type="SAM" id="Phobius"/>
    </source>
</evidence>
<evidence type="ECO:0000256" key="1">
    <source>
        <dbReference type="ARBA" id="ARBA00022801"/>
    </source>
</evidence>
<proteinExistence type="predicted"/>
<dbReference type="Proteomes" id="UP000014148">
    <property type="component" value="Unassembled WGS sequence"/>
</dbReference>
<dbReference type="OrthoDB" id="1648028at2"/>
<feature type="active site" description="Proton donor/acceptor" evidence="2">
    <location>
        <position position="146"/>
    </location>
</feature>
<keyword evidence="3" id="KW-0812">Transmembrane</keyword>
<protein>
    <submittedName>
        <fullName evidence="4">Sortase</fullName>
    </submittedName>
</protein>
<dbReference type="NCBIfam" id="NF033745">
    <property type="entry name" value="class_C_sortase"/>
    <property type="match status" value="1"/>
</dbReference>
<comment type="caution">
    <text evidence="4">The sequence shown here is derived from an EMBL/GenBank/DDBJ whole genome shotgun (WGS) entry which is preliminary data.</text>
</comment>
<keyword evidence="3" id="KW-1133">Transmembrane helix</keyword>
<reference evidence="4 6" key="1">
    <citation type="submission" date="2013-02" db="EMBL/GenBank/DDBJ databases">
        <title>The Genome Sequence of Enterococcus malodoratus ATCC_43197.</title>
        <authorList>
            <consortium name="The Broad Institute Genome Sequencing Platform"/>
            <consortium name="The Broad Institute Genome Sequencing Center for Infectious Disease"/>
            <person name="Earl A.M."/>
            <person name="Gilmore M.S."/>
            <person name="Lebreton F."/>
            <person name="Walker B."/>
            <person name="Young S.K."/>
            <person name="Zeng Q."/>
            <person name="Gargeya S."/>
            <person name="Fitzgerald M."/>
            <person name="Haas B."/>
            <person name="Abouelleil A."/>
            <person name="Alvarado L."/>
            <person name="Arachchi H.M."/>
            <person name="Berlin A.M."/>
            <person name="Chapman S.B."/>
            <person name="Dewar J."/>
            <person name="Goldberg J."/>
            <person name="Griggs A."/>
            <person name="Gujja S."/>
            <person name="Hansen M."/>
            <person name="Howarth C."/>
            <person name="Imamovic A."/>
            <person name="Larimer J."/>
            <person name="McCowan C."/>
            <person name="Murphy C."/>
            <person name="Neiman D."/>
            <person name="Pearson M."/>
            <person name="Priest M."/>
            <person name="Roberts A."/>
            <person name="Saif S."/>
            <person name="Shea T."/>
            <person name="Sisk P."/>
            <person name="Sykes S."/>
            <person name="Wortman J."/>
            <person name="Nusbaum C."/>
            <person name="Birren B."/>
        </authorList>
    </citation>
    <scope>NUCLEOTIDE SEQUENCE [LARGE SCALE GENOMIC DNA]</scope>
    <source>
        <strain evidence="4 6">ATCC 43197</strain>
    </source>
</reference>
<dbReference type="InterPro" id="IPR042002">
    <property type="entry name" value="Sortase_C"/>
</dbReference>
<feature type="active site" description="Acyl-thioester intermediate" evidence="2">
    <location>
        <position position="208"/>
    </location>
</feature>
<feature type="transmembrane region" description="Helical" evidence="3">
    <location>
        <begin position="244"/>
        <end position="262"/>
    </location>
</feature>
<dbReference type="InterPro" id="IPR005754">
    <property type="entry name" value="Sortase"/>
</dbReference>
<dbReference type="EMBL" id="AJAK01000007">
    <property type="protein sequence ID" value="EOH80956.1"/>
    <property type="molecule type" value="Genomic_DNA"/>
</dbReference>
<evidence type="ECO:0000313" key="7">
    <source>
        <dbReference type="Proteomes" id="UP000014148"/>
    </source>
</evidence>
<keyword evidence="1" id="KW-0378">Hydrolase</keyword>
<dbReference type="NCBIfam" id="TIGR01076">
    <property type="entry name" value="sortase_fam"/>
    <property type="match status" value="1"/>
</dbReference>
<accession>R2RK14</accession>
<dbReference type="CDD" id="cd05827">
    <property type="entry name" value="Sortase_C"/>
    <property type="match status" value="1"/>
</dbReference>
<dbReference type="SUPFAM" id="SSF63817">
    <property type="entry name" value="Sortase"/>
    <property type="match status" value="1"/>
</dbReference>
<dbReference type="AlphaFoldDB" id="R2RK14"/>
<dbReference type="eggNOG" id="COG3764">
    <property type="taxonomic scope" value="Bacteria"/>
</dbReference>
<reference evidence="5 7" key="2">
    <citation type="submission" date="2013-03" db="EMBL/GenBank/DDBJ databases">
        <title>The Genome Sequence of Enterococcus malodoratus ATCC_43197 (PacBio/Illumina hybrid assembly).</title>
        <authorList>
            <consortium name="The Broad Institute Genomics Platform"/>
            <consortium name="The Broad Institute Genome Sequencing Center for Infectious Disease"/>
            <person name="Earl A."/>
            <person name="Russ C."/>
            <person name="Gilmore M."/>
            <person name="Surin D."/>
            <person name="Walker B."/>
            <person name="Young S."/>
            <person name="Zeng Q."/>
            <person name="Gargeya S."/>
            <person name="Fitzgerald M."/>
            <person name="Haas B."/>
            <person name="Abouelleil A."/>
            <person name="Allen A.W."/>
            <person name="Alvarado L."/>
            <person name="Arachchi H.M."/>
            <person name="Berlin A.M."/>
            <person name="Chapman S.B."/>
            <person name="Gainer-Dewar J."/>
            <person name="Goldberg J."/>
            <person name="Griggs A."/>
            <person name="Gujja S."/>
            <person name="Hansen M."/>
            <person name="Howarth C."/>
            <person name="Imamovic A."/>
            <person name="Ireland A."/>
            <person name="Larimer J."/>
            <person name="McCowan C."/>
            <person name="Murphy C."/>
            <person name="Pearson M."/>
            <person name="Poon T.W."/>
            <person name="Priest M."/>
            <person name="Roberts A."/>
            <person name="Saif S."/>
            <person name="Shea T."/>
            <person name="Sisk P."/>
            <person name="Sykes S."/>
            <person name="Wortman J."/>
            <person name="Nusbaum C."/>
            <person name="Birren B."/>
        </authorList>
    </citation>
    <scope>NUCLEOTIDE SEQUENCE [LARGE SCALE GENOMIC DNA]</scope>
    <source>
        <strain evidence="5 7">ATCC 43197</strain>
    </source>
</reference>
<evidence type="ECO:0000256" key="2">
    <source>
        <dbReference type="PIRSR" id="PIRSR605754-1"/>
    </source>
</evidence>
<keyword evidence="3" id="KW-0472">Membrane</keyword>
<gene>
    <name evidence="5" type="ORF">I585_00931</name>
    <name evidence="4" type="ORF">UAI_01000</name>
</gene>
<organism evidence="4 6">
    <name type="scientific">Enterococcus malodoratus ATCC 43197</name>
    <dbReference type="NCBI Taxonomy" id="1158601"/>
    <lineage>
        <taxon>Bacteria</taxon>
        <taxon>Bacillati</taxon>
        <taxon>Bacillota</taxon>
        <taxon>Bacilli</taxon>
        <taxon>Lactobacillales</taxon>
        <taxon>Enterococcaceae</taxon>
        <taxon>Enterococcus</taxon>
    </lineage>
</organism>
<name>R2RK14_9ENTE</name>